<sequence>MIYDQMYSFCVLCCGSEHCFKMNLYFSVCPMICISAEDTGPVEVQVEVGALENIIPVPALHPGPEHAPTPAHTLIPAHQGNNHVKFLVLLLDINQLAD</sequence>
<proteinExistence type="evidence at transcript level"/>
<dbReference type="AlphaFoldDB" id="A9P816"/>
<name>A9P816_POPTR</name>
<reference evidence="1" key="1">
    <citation type="journal article" date="2008" name="BMC Genomics">
        <title>Analysis of 4,664 high-quality sequence-finished poplar full-length cDNA clones and their utility for the discovery of genes responding to insect feeding.</title>
        <authorList>
            <person name="Ralph S.G."/>
            <person name="Chun H.J."/>
            <person name="Cooper D."/>
            <person name="Kirkpatrick R."/>
            <person name="Kolosova N."/>
            <person name="Gunter L."/>
            <person name="Tuskan G.A."/>
            <person name="Douglas C.J."/>
            <person name="Holt R.A."/>
            <person name="Jones S.J."/>
            <person name="Marra M.A."/>
            <person name="Bohlmann J."/>
        </authorList>
    </citation>
    <scope>NUCLEOTIDE SEQUENCE</scope>
    <source>
        <tissue evidence="1">Outer xylem</tissue>
    </source>
</reference>
<evidence type="ECO:0000313" key="1">
    <source>
        <dbReference type="EMBL" id="ABK92519.1"/>
    </source>
</evidence>
<protein>
    <submittedName>
        <fullName evidence="1">Uncharacterized protein</fullName>
    </submittedName>
</protein>
<dbReference type="EMBL" id="EF144255">
    <property type="protein sequence ID" value="ABK92519.1"/>
    <property type="molecule type" value="mRNA"/>
</dbReference>
<organism evidence="1">
    <name type="scientific">Populus trichocarpa</name>
    <name type="common">Western balsam poplar</name>
    <name type="synonym">Populus balsamifera subsp. trichocarpa</name>
    <dbReference type="NCBI Taxonomy" id="3694"/>
    <lineage>
        <taxon>Eukaryota</taxon>
        <taxon>Viridiplantae</taxon>
        <taxon>Streptophyta</taxon>
        <taxon>Embryophyta</taxon>
        <taxon>Tracheophyta</taxon>
        <taxon>Spermatophyta</taxon>
        <taxon>Magnoliopsida</taxon>
        <taxon>eudicotyledons</taxon>
        <taxon>Gunneridae</taxon>
        <taxon>Pentapetalae</taxon>
        <taxon>rosids</taxon>
        <taxon>fabids</taxon>
        <taxon>Malpighiales</taxon>
        <taxon>Salicaceae</taxon>
        <taxon>Saliceae</taxon>
        <taxon>Populus</taxon>
    </lineage>
</organism>
<accession>A9P816</accession>